<dbReference type="AlphaFoldDB" id="A0A8S9FEP8"/>
<organism evidence="2">
    <name type="scientific">Brassica cretica</name>
    <name type="common">Mustard</name>
    <dbReference type="NCBI Taxonomy" id="69181"/>
    <lineage>
        <taxon>Eukaryota</taxon>
        <taxon>Viridiplantae</taxon>
        <taxon>Streptophyta</taxon>
        <taxon>Embryophyta</taxon>
        <taxon>Tracheophyta</taxon>
        <taxon>Spermatophyta</taxon>
        <taxon>Magnoliopsida</taxon>
        <taxon>eudicotyledons</taxon>
        <taxon>Gunneridae</taxon>
        <taxon>Pentapetalae</taxon>
        <taxon>rosids</taxon>
        <taxon>malvids</taxon>
        <taxon>Brassicales</taxon>
        <taxon>Brassicaceae</taxon>
        <taxon>Brassiceae</taxon>
        <taxon>Brassica</taxon>
    </lineage>
</organism>
<name>A0A8S9FEP8_BRACR</name>
<keyword evidence="1" id="KW-0812">Transmembrane</keyword>
<reference evidence="2" key="1">
    <citation type="submission" date="2019-12" db="EMBL/GenBank/DDBJ databases">
        <title>Genome sequencing and annotation of Brassica cretica.</title>
        <authorList>
            <person name="Studholme D.J."/>
            <person name="Sarris P.F."/>
        </authorList>
    </citation>
    <scope>NUCLEOTIDE SEQUENCE</scope>
    <source>
        <strain evidence="2">PFS-102/07</strain>
        <tissue evidence="2">Leaf</tissue>
    </source>
</reference>
<sequence>MRLTNKTKLGFSSSAVNFVLLRWLPRLLEVVRGVPYLLHIVYVLSLVVPVFVSVGQRLCYVTSVRFLGFSVVWRRAKFVSSFSQAHVSVSRGGVFNGQRLSVYQCDGLLDLFLCFLTALVSPGWWRMVDSGGQVFIHFIVFYGGDVSCGR</sequence>
<comment type="caution">
    <text evidence="2">The sequence shown here is derived from an EMBL/GenBank/DDBJ whole genome shotgun (WGS) entry which is preliminary data.</text>
</comment>
<accession>A0A8S9FEP8</accession>
<evidence type="ECO:0000313" key="2">
    <source>
        <dbReference type="EMBL" id="KAF2530737.1"/>
    </source>
</evidence>
<gene>
    <name evidence="2" type="ORF">F2Q70_00029518</name>
</gene>
<evidence type="ECO:0000256" key="1">
    <source>
        <dbReference type="SAM" id="Phobius"/>
    </source>
</evidence>
<protein>
    <recommendedName>
        <fullName evidence="3">Transmembrane protein</fullName>
    </recommendedName>
</protein>
<dbReference type="EMBL" id="QGKY02002305">
    <property type="protein sequence ID" value="KAF2530737.1"/>
    <property type="molecule type" value="Genomic_DNA"/>
</dbReference>
<proteinExistence type="predicted"/>
<feature type="transmembrane region" description="Helical" evidence="1">
    <location>
        <begin position="36"/>
        <end position="55"/>
    </location>
</feature>
<evidence type="ECO:0008006" key="3">
    <source>
        <dbReference type="Google" id="ProtNLM"/>
    </source>
</evidence>
<keyword evidence="1" id="KW-0472">Membrane</keyword>
<keyword evidence="1" id="KW-1133">Transmembrane helix</keyword>